<evidence type="ECO:0000256" key="4">
    <source>
        <dbReference type="SAM" id="MobiDB-lite"/>
    </source>
</evidence>
<keyword evidence="2" id="KW-0809">Transit peptide</keyword>
<name>A0ABP0C077_9PEZI</name>
<dbReference type="PANTHER" id="PTHR28554:SF1">
    <property type="entry name" value="LARGE RIBOSOMAL SUBUNIT PROTEIN ML45"/>
    <property type="match status" value="1"/>
</dbReference>
<feature type="region of interest" description="Disordered" evidence="4">
    <location>
        <begin position="236"/>
        <end position="273"/>
    </location>
</feature>
<accession>A0ABP0C077</accession>
<dbReference type="PANTHER" id="PTHR28554">
    <property type="entry name" value="39S RIBOSOMAL PROTEIN L45, MITOCHONDRIAL"/>
    <property type="match status" value="1"/>
</dbReference>
<gene>
    <name evidence="5" type="ORF">SCUCBS95973_005616</name>
</gene>
<proteinExistence type="predicted"/>
<keyword evidence="6" id="KW-1185">Reference proteome</keyword>
<dbReference type="Gene3D" id="3.10.450.240">
    <property type="match status" value="1"/>
</dbReference>
<sequence>MAGVLRQPLLRSRASMPFSFLSSQSQAASMTVRQTIQKRQAHGKRARSNPGSMSPSLSMAQMKDERPSALINFRIPETFVPPNMGQYVSQPGTFAKMFWWGLKARFSDYFAELSVRLQSKPSLFKGAMFKPNRKAIGPMTKNMHYQMLEATAAGDLRTLRRLLTMTHYDEIAALVARRPRGQRCQWELLSYKGRPTIVSNKIVMIPGAMPTYIRQVVVTIRSRQRFTWSMDEAAATGGASGGGASGGGANRRRANASASASAQAAAATPAPPRVVEKDVKENIVMVATLNRSTWQTLDWRIFGFMTDTTPESWQLEHDLVASSSKDGVTRVGGVEHR</sequence>
<evidence type="ECO:0000313" key="6">
    <source>
        <dbReference type="Proteomes" id="UP001642405"/>
    </source>
</evidence>
<feature type="compositionally biased region" description="Polar residues" evidence="4">
    <location>
        <begin position="49"/>
        <end position="58"/>
    </location>
</feature>
<feature type="compositionally biased region" description="Gly residues" evidence="4">
    <location>
        <begin position="238"/>
        <end position="249"/>
    </location>
</feature>
<dbReference type="InterPro" id="IPR051975">
    <property type="entry name" value="mtLSU_mL45"/>
</dbReference>
<comment type="caution">
    <text evidence="5">The sequence shown here is derived from an EMBL/GenBank/DDBJ whole genome shotgun (WGS) entry which is preliminary data.</text>
</comment>
<evidence type="ECO:0008006" key="7">
    <source>
        <dbReference type="Google" id="ProtNLM"/>
    </source>
</evidence>
<reference evidence="5 6" key="1">
    <citation type="submission" date="2024-01" db="EMBL/GenBank/DDBJ databases">
        <authorList>
            <person name="Allen C."/>
            <person name="Tagirdzhanova G."/>
        </authorList>
    </citation>
    <scope>NUCLEOTIDE SEQUENCE [LARGE SCALE GENOMIC DNA]</scope>
</reference>
<evidence type="ECO:0000256" key="1">
    <source>
        <dbReference type="ARBA" id="ARBA00004173"/>
    </source>
</evidence>
<evidence type="ECO:0000256" key="3">
    <source>
        <dbReference type="ARBA" id="ARBA00023128"/>
    </source>
</evidence>
<organism evidence="5 6">
    <name type="scientific">Sporothrix curviconia</name>
    <dbReference type="NCBI Taxonomy" id="1260050"/>
    <lineage>
        <taxon>Eukaryota</taxon>
        <taxon>Fungi</taxon>
        <taxon>Dikarya</taxon>
        <taxon>Ascomycota</taxon>
        <taxon>Pezizomycotina</taxon>
        <taxon>Sordariomycetes</taxon>
        <taxon>Sordariomycetidae</taxon>
        <taxon>Ophiostomatales</taxon>
        <taxon>Ophiostomataceae</taxon>
        <taxon>Sporothrix</taxon>
    </lineage>
</organism>
<feature type="region of interest" description="Disordered" evidence="4">
    <location>
        <begin position="38"/>
        <end position="58"/>
    </location>
</feature>
<feature type="compositionally biased region" description="Low complexity" evidence="4">
    <location>
        <begin position="255"/>
        <end position="268"/>
    </location>
</feature>
<protein>
    <recommendedName>
        <fullName evidence="7">Tim44-like domain-containing protein</fullName>
    </recommendedName>
</protein>
<comment type="subcellular location">
    <subcellularLocation>
        <location evidence="1">Mitochondrion</location>
    </subcellularLocation>
</comment>
<evidence type="ECO:0000313" key="5">
    <source>
        <dbReference type="EMBL" id="CAK7224729.1"/>
    </source>
</evidence>
<keyword evidence="3" id="KW-0496">Mitochondrion</keyword>
<evidence type="ECO:0000256" key="2">
    <source>
        <dbReference type="ARBA" id="ARBA00022946"/>
    </source>
</evidence>
<dbReference type="EMBL" id="CAWUHB010000031">
    <property type="protein sequence ID" value="CAK7224729.1"/>
    <property type="molecule type" value="Genomic_DNA"/>
</dbReference>
<dbReference type="Proteomes" id="UP001642405">
    <property type="component" value="Unassembled WGS sequence"/>
</dbReference>